<keyword evidence="6 12" id="KW-0732">Signal</keyword>
<dbReference type="OrthoDB" id="1738872at2759"/>
<evidence type="ECO:0000256" key="2">
    <source>
        <dbReference type="ARBA" id="ARBA00009592"/>
    </source>
</evidence>
<keyword evidence="15" id="KW-1185">Reference proteome</keyword>
<evidence type="ECO:0000256" key="12">
    <source>
        <dbReference type="SAM" id="SignalP"/>
    </source>
</evidence>
<feature type="signal peptide" evidence="12">
    <location>
        <begin position="1"/>
        <end position="23"/>
    </location>
</feature>
<comment type="subcellular location">
    <subcellularLocation>
        <location evidence="1">Cell membrane</location>
        <topology evidence="1">Single-pass type I membrane protein</topology>
    </subcellularLocation>
</comment>
<dbReference type="GO" id="GO:0005886">
    <property type="term" value="C:plasma membrane"/>
    <property type="evidence" value="ECO:0007669"/>
    <property type="project" value="UniProtKB-SubCell"/>
</dbReference>
<evidence type="ECO:0000259" key="13">
    <source>
        <dbReference type="Pfam" id="PF08263"/>
    </source>
</evidence>
<evidence type="ECO:0000256" key="3">
    <source>
        <dbReference type="ARBA" id="ARBA00022475"/>
    </source>
</evidence>
<dbReference type="AlphaFoldDB" id="A0A6D2KR08"/>
<dbReference type="InterPro" id="IPR001611">
    <property type="entry name" value="Leu-rich_rpt"/>
</dbReference>
<accession>A0A6D2KR08</accession>
<dbReference type="Pfam" id="PF13855">
    <property type="entry name" value="LRR_8"/>
    <property type="match status" value="1"/>
</dbReference>
<keyword evidence="11" id="KW-0325">Glycoprotein</keyword>
<dbReference type="PANTHER" id="PTHR48062">
    <property type="entry name" value="RECEPTOR-LIKE PROTEIN 14"/>
    <property type="match status" value="1"/>
</dbReference>
<dbReference type="InterPro" id="IPR032675">
    <property type="entry name" value="LRR_dom_sf"/>
</dbReference>
<dbReference type="PANTHER" id="PTHR48062:SF42">
    <property type="entry name" value="RECEPTOR-LIKE PROTEIN 14"/>
    <property type="match status" value="1"/>
</dbReference>
<evidence type="ECO:0000256" key="11">
    <source>
        <dbReference type="ARBA" id="ARBA00023180"/>
    </source>
</evidence>
<reference evidence="14" key="1">
    <citation type="submission" date="2020-01" db="EMBL/GenBank/DDBJ databases">
        <authorList>
            <person name="Mishra B."/>
        </authorList>
    </citation>
    <scope>NUCLEOTIDE SEQUENCE [LARGE SCALE GENOMIC DNA]</scope>
</reference>
<dbReference type="Gene3D" id="3.80.10.10">
    <property type="entry name" value="Ribonuclease Inhibitor"/>
    <property type="match status" value="2"/>
</dbReference>
<comment type="similarity">
    <text evidence="2">Belongs to the RLP family.</text>
</comment>
<dbReference type="InterPro" id="IPR013210">
    <property type="entry name" value="LRR_N_plant-typ"/>
</dbReference>
<comment type="caution">
    <text evidence="14">The sequence shown here is derived from an EMBL/GenBank/DDBJ whole genome shotgun (WGS) entry which is preliminary data.</text>
</comment>
<dbReference type="SUPFAM" id="SSF52047">
    <property type="entry name" value="RNI-like"/>
    <property type="match status" value="1"/>
</dbReference>
<keyword evidence="3" id="KW-1003">Cell membrane</keyword>
<keyword evidence="10" id="KW-0675">Receptor</keyword>
<evidence type="ECO:0000256" key="7">
    <source>
        <dbReference type="ARBA" id="ARBA00022737"/>
    </source>
</evidence>
<evidence type="ECO:0000256" key="5">
    <source>
        <dbReference type="ARBA" id="ARBA00022692"/>
    </source>
</evidence>
<feature type="domain" description="Leucine-rich repeat-containing N-terminal plant-type" evidence="13">
    <location>
        <begin position="31"/>
        <end position="75"/>
    </location>
</feature>
<dbReference type="EMBL" id="CACVBM020001607">
    <property type="protein sequence ID" value="CAA7055752.1"/>
    <property type="molecule type" value="Genomic_DNA"/>
</dbReference>
<keyword evidence="9" id="KW-0472">Membrane</keyword>
<evidence type="ECO:0000313" key="15">
    <source>
        <dbReference type="Proteomes" id="UP000467841"/>
    </source>
</evidence>
<keyword evidence="7" id="KW-0677">Repeat</keyword>
<gene>
    <name evidence="14" type="ORF">MERR_LOCUS42988</name>
</gene>
<dbReference type="Pfam" id="PF00560">
    <property type="entry name" value="LRR_1"/>
    <property type="match status" value="2"/>
</dbReference>
<dbReference type="SMART" id="SM00365">
    <property type="entry name" value="LRR_SD22"/>
    <property type="match status" value="2"/>
</dbReference>
<dbReference type="PRINTS" id="PR00019">
    <property type="entry name" value="LEURICHRPT"/>
</dbReference>
<evidence type="ECO:0000256" key="4">
    <source>
        <dbReference type="ARBA" id="ARBA00022614"/>
    </source>
</evidence>
<evidence type="ECO:0000256" key="9">
    <source>
        <dbReference type="ARBA" id="ARBA00023136"/>
    </source>
</evidence>
<proteinExistence type="inferred from homology"/>
<organism evidence="14 15">
    <name type="scientific">Microthlaspi erraticum</name>
    <dbReference type="NCBI Taxonomy" id="1685480"/>
    <lineage>
        <taxon>Eukaryota</taxon>
        <taxon>Viridiplantae</taxon>
        <taxon>Streptophyta</taxon>
        <taxon>Embryophyta</taxon>
        <taxon>Tracheophyta</taxon>
        <taxon>Spermatophyta</taxon>
        <taxon>Magnoliopsida</taxon>
        <taxon>eudicotyledons</taxon>
        <taxon>Gunneridae</taxon>
        <taxon>Pentapetalae</taxon>
        <taxon>rosids</taxon>
        <taxon>malvids</taxon>
        <taxon>Brassicales</taxon>
        <taxon>Brassicaceae</taxon>
        <taxon>Coluteocarpeae</taxon>
        <taxon>Microthlaspi</taxon>
    </lineage>
</organism>
<dbReference type="Pfam" id="PF08263">
    <property type="entry name" value="LRRNT_2"/>
    <property type="match status" value="1"/>
</dbReference>
<evidence type="ECO:0000256" key="8">
    <source>
        <dbReference type="ARBA" id="ARBA00022989"/>
    </source>
</evidence>
<name>A0A6D2KR08_9BRAS</name>
<protein>
    <recommendedName>
        <fullName evidence="13">Leucine-rich repeat-containing N-terminal plant-type domain-containing protein</fullName>
    </recommendedName>
</protein>
<evidence type="ECO:0000256" key="1">
    <source>
        <dbReference type="ARBA" id="ARBA00004251"/>
    </source>
</evidence>
<dbReference type="FunFam" id="3.80.10.10:FF:001347">
    <property type="entry name" value="LRR receptor-like serine/threonine-protein kinase GSO2"/>
    <property type="match status" value="1"/>
</dbReference>
<feature type="chain" id="PRO_5025681288" description="Leucine-rich repeat-containing N-terminal plant-type domain-containing protein" evidence="12">
    <location>
        <begin position="24"/>
        <end position="441"/>
    </location>
</feature>
<dbReference type="InterPro" id="IPR051502">
    <property type="entry name" value="RLP_Defense_Trigger"/>
</dbReference>
<keyword evidence="8" id="KW-1133">Transmembrane helix</keyword>
<evidence type="ECO:0000313" key="14">
    <source>
        <dbReference type="EMBL" id="CAA7055752.1"/>
    </source>
</evidence>
<sequence>MEGKVLLGQSLIWAIILLGQIHGYESCTVKERNALLELKKHVSLHSIKGGLSLVLPTWNNDTKSDCCRWWGVKCNRTSRRVTKLSLGKPFFLGTSLLNLSLLHPFEEVQSLDLSESSFNGLFDDVEGYQSLRRLRNLEILDLSSNMFDNSIFLFLNAATSLTTLFLGENYMDGPFPVKELKDLTNLEMLDLSDNMFNGSMPVREFSYLKKLKSLNLGVFCEMENLRELDLGGNYFVGQLPMCLGRLKKLRFLDLSSNQLSGNLPSSFSGLESLEYLSLLDNSFQGFFSLNPLASLTNLKVFKISSTSSDMVKIETESTWQPKFQLSVAVLRFCSLEEIPYFLVYQKNLRLVDLSGNRLSGNIPTWLLENNPKLQVLKLTNNSFTSFQMSTMVHDLQVLDFSENHISGLFPGNIGKALPSLVYMNGSKNGLQGNLPSSMGVR</sequence>
<dbReference type="Proteomes" id="UP000467841">
    <property type="component" value="Unassembled WGS sequence"/>
</dbReference>
<keyword evidence="4" id="KW-0433">Leucine-rich repeat</keyword>
<keyword evidence="5" id="KW-0812">Transmembrane</keyword>
<evidence type="ECO:0000256" key="10">
    <source>
        <dbReference type="ARBA" id="ARBA00023170"/>
    </source>
</evidence>
<evidence type="ECO:0000256" key="6">
    <source>
        <dbReference type="ARBA" id="ARBA00022729"/>
    </source>
</evidence>